<name>A0A382WXV6_9ZZZZ</name>
<organism evidence="1">
    <name type="scientific">marine metagenome</name>
    <dbReference type="NCBI Taxonomy" id="408172"/>
    <lineage>
        <taxon>unclassified sequences</taxon>
        <taxon>metagenomes</taxon>
        <taxon>ecological metagenomes</taxon>
    </lineage>
</organism>
<sequence>VLLSISRSKVNEIVVLLEIPVEASVGVVELIEKDRSISLEEEVLFVLRENNF</sequence>
<dbReference type="EMBL" id="UINC01163252">
    <property type="protein sequence ID" value="SVD63464.1"/>
    <property type="molecule type" value="Genomic_DNA"/>
</dbReference>
<proteinExistence type="predicted"/>
<evidence type="ECO:0000313" key="1">
    <source>
        <dbReference type="EMBL" id="SVD63464.1"/>
    </source>
</evidence>
<protein>
    <submittedName>
        <fullName evidence="1">Uncharacterized protein</fullName>
    </submittedName>
</protein>
<gene>
    <name evidence="1" type="ORF">METZ01_LOCUS416318</name>
</gene>
<reference evidence="1" key="1">
    <citation type="submission" date="2018-05" db="EMBL/GenBank/DDBJ databases">
        <authorList>
            <person name="Lanie J.A."/>
            <person name="Ng W.-L."/>
            <person name="Kazmierczak K.M."/>
            <person name="Andrzejewski T.M."/>
            <person name="Davidsen T.M."/>
            <person name="Wayne K.J."/>
            <person name="Tettelin H."/>
            <person name="Glass J.I."/>
            <person name="Rusch D."/>
            <person name="Podicherti R."/>
            <person name="Tsui H.-C.T."/>
            <person name="Winkler M.E."/>
        </authorList>
    </citation>
    <scope>NUCLEOTIDE SEQUENCE</scope>
</reference>
<feature type="non-terminal residue" evidence="1">
    <location>
        <position position="1"/>
    </location>
</feature>
<accession>A0A382WXV6</accession>
<dbReference type="AlphaFoldDB" id="A0A382WXV6"/>